<evidence type="ECO:0000313" key="2">
    <source>
        <dbReference type="Proteomes" id="UP000203464"/>
    </source>
</evidence>
<name>A0A238JSJ6_9RHOB</name>
<dbReference type="AlphaFoldDB" id="A0A238JSJ6"/>
<gene>
    <name evidence="1" type="ORF">OCA8868_00954</name>
</gene>
<reference evidence="2" key="1">
    <citation type="submission" date="2017-05" db="EMBL/GenBank/DDBJ databases">
        <authorList>
            <person name="Rodrigo-Torres L."/>
            <person name="Arahal R. D."/>
            <person name="Lucena T."/>
        </authorList>
    </citation>
    <scope>NUCLEOTIDE SEQUENCE [LARGE SCALE GENOMIC DNA]</scope>
    <source>
        <strain evidence="2">CECT 8868</strain>
    </source>
</reference>
<accession>A0A238JSJ6</accession>
<organism evidence="1 2">
    <name type="scientific">Octadecabacter ascidiaceicola</name>
    <dbReference type="NCBI Taxonomy" id="1655543"/>
    <lineage>
        <taxon>Bacteria</taxon>
        <taxon>Pseudomonadati</taxon>
        <taxon>Pseudomonadota</taxon>
        <taxon>Alphaproteobacteria</taxon>
        <taxon>Rhodobacterales</taxon>
        <taxon>Roseobacteraceae</taxon>
        <taxon>Octadecabacter</taxon>
    </lineage>
</organism>
<sequence>MFRSSALSVLILALAGCMTPSDDGHGAGIADTRITFASPDPEGGPIIFEFYADGTGLLVFDEVAERGQTPLNWRVEGAQVCLSSQERPRDECSAFTLIGTTLTLVDVDDMVGTVTPL</sequence>
<protein>
    <recommendedName>
        <fullName evidence="3">Lipoprotein</fullName>
    </recommendedName>
</protein>
<proteinExistence type="predicted"/>
<evidence type="ECO:0000313" key="1">
    <source>
        <dbReference type="EMBL" id="SMX33443.1"/>
    </source>
</evidence>
<evidence type="ECO:0008006" key="3">
    <source>
        <dbReference type="Google" id="ProtNLM"/>
    </source>
</evidence>
<keyword evidence="2" id="KW-1185">Reference proteome</keyword>
<dbReference type="PROSITE" id="PS51257">
    <property type="entry name" value="PROKAR_LIPOPROTEIN"/>
    <property type="match status" value="1"/>
</dbReference>
<dbReference type="RefSeq" id="WP_093995343.1">
    <property type="nucleotide sequence ID" value="NZ_FXYD01000001.1"/>
</dbReference>
<dbReference type="Proteomes" id="UP000203464">
    <property type="component" value="Unassembled WGS sequence"/>
</dbReference>
<dbReference type="OrthoDB" id="8238110at2"/>
<dbReference type="EMBL" id="FXYD01000001">
    <property type="protein sequence ID" value="SMX33443.1"/>
    <property type="molecule type" value="Genomic_DNA"/>
</dbReference>